<name>A0A410P498_VELA1</name>
<evidence type="ECO:0000259" key="2">
    <source>
        <dbReference type="Pfam" id="PF02591"/>
    </source>
</evidence>
<dbReference type="OrthoDB" id="9795058at2"/>
<keyword evidence="1" id="KW-0175">Coiled coil</keyword>
<evidence type="ECO:0000313" key="4">
    <source>
        <dbReference type="EMBL" id="QAT16942.1"/>
    </source>
</evidence>
<dbReference type="Proteomes" id="UP000287243">
    <property type="component" value="Chromosome"/>
</dbReference>
<dbReference type="Pfam" id="PF24481">
    <property type="entry name" value="CT398_CC"/>
    <property type="match status" value="1"/>
</dbReference>
<protein>
    <submittedName>
        <fullName evidence="4">Uncharacterized protein</fullName>
    </submittedName>
</protein>
<dbReference type="EMBL" id="CP019384">
    <property type="protein sequence ID" value="QAT16942.1"/>
    <property type="molecule type" value="Genomic_DNA"/>
</dbReference>
<reference evidence="4 5" key="1">
    <citation type="submission" date="2017-01" db="EMBL/GenBank/DDBJ databases">
        <title>First insights into the biology of 'candidatus Vampirococcus archaeovorus'.</title>
        <authorList>
            <person name="Kizina J."/>
            <person name="Jordan S."/>
            <person name="Stueber K."/>
            <person name="Reinhardt R."/>
            <person name="Harder J."/>
        </authorList>
    </citation>
    <scope>NUCLEOTIDE SEQUENCE [LARGE SCALE GENOMIC DNA]</scope>
    <source>
        <strain evidence="4 5">LiM</strain>
    </source>
</reference>
<organism evidence="4 5">
    <name type="scientific">Velamenicoccus archaeovorus</name>
    <dbReference type="NCBI Taxonomy" id="1930593"/>
    <lineage>
        <taxon>Bacteria</taxon>
        <taxon>Pseudomonadati</taxon>
        <taxon>Candidatus Omnitrophota</taxon>
        <taxon>Candidatus Velamenicoccus</taxon>
    </lineage>
</organism>
<keyword evidence="5" id="KW-1185">Reference proteome</keyword>
<dbReference type="InterPro" id="IPR052376">
    <property type="entry name" value="Oxidative_Scav/Glycosyltrans"/>
</dbReference>
<proteinExistence type="predicted"/>
<dbReference type="KEGG" id="vai:BU251_03955"/>
<evidence type="ECO:0000259" key="3">
    <source>
        <dbReference type="Pfam" id="PF24481"/>
    </source>
</evidence>
<feature type="coiled-coil region" evidence="1">
    <location>
        <begin position="37"/>
        <end position="71"/>
    </location>
</feature>
<gene>
    <name evidence="4" type="ORF">BU251_03955</name>
</gene>
<feature type="domain" description="CT398-like coiled coil hairpin" evidence="3">
    <location>
        <begin position="16"/>
        <end position="189"/>
    </location>
</feature>
<evidence type="ECO:0000313" key="5">
    <source>
        <dbReference type="Proteomes" id="UP000287243"/>
    </source>
</evidence>
<feature type="domain" description="C4-type zinc ribbon" evidence="2">
    <location>
        <begin position="203"/>
        <end position="235"/>
    </location>
</feature>
<dbReference type="AlphaFoldDB" id="A0A410P498"/>
<dbReference type="Gene3D" id="1.10.287.1490">
    <property type="match status" value="1"/>
</dbReference>
<dbReference type="InterPro" id="IPR003743">
    <property type="entry name" value="Zf-RING_7"/>
</dbReference>
<dbReference type="Pfam" id="PF02591">
    <property type="entry name" value="Zn_ribbon_9"/>
    <property type="match status" value="1"/>
</dbReference>
<dbReference type="InterPro" id="IPR056003">
    <property type="entry name" value="CT398_CC_hairpin"/>
</dbReference>
<dbReference type="PANTHER" id="PTHR39082">
    <property type="entry name" value="PHOSPHOLIPASE C-BETA-2-RELATED"/>
    <property type="match status" value="1"/>
</dbReference>
<sequence>MSTPDIRTELIKLVELQGLDKKIFELNQKKEEVPLILERLQKAFEGKKADYKTLESNLQKTQLQQKEKEGDLNAKEEGIKKSQSQLGALKTNKEYQAKLAEIESLKADKSVIEEEILKLMDEVETAKKALDEEKKILAGEEKIYNEEKRAVEEQAKDIEASLQAEQGKRQIAAAGVDKKILQAYEHILHGRGGVALVKVSNNSCEGCHMRVPHQVINEIKMYNRLITCENCSRILYLEEGE</sequence>
<dbReference type="RefSeq" id="WP_128699584.1">
    <property type="nucleotide sequence ID" value="NZ_CP019384.1"/>
</dbReference>
<evidence type="ECO:0000256" key="1">
    <source>
        <dbReference type="SAM" id="Coils"/>
    </source>
</evidence>
<dbReference type="PANTHER" id="PTHR39082:SF1">
    <property type="entry name" value="SCAVENGER RECEPTOR CLASS A MEMBER 3"/>
    <property type="match status" value="1"/>
</dbReference>
<feature type="coiled-coil region" evidence="1">
    <location>
        <begin position="95"/>
        <end position="168"/>
    </location>
</feature>
<accession>A0A410P498</accession>